<proteinExistence type="inferred from homology"/>
<dbReference type="SMART" id="SM00014">
    <property type="entry name" value="acidPPc"/>
    <property type="match status" value="1"/>
</dbReference>
<evidence type="ECO:0000313" key="8">
    <source>
        <dbReference type="Ensembl" id="ENSEBUP00000018056.1"/>
    </source>
</evidence>
<dbReference type="Pfam" id="PF01569">
    <property type="entry name" value="PAP2"/>
    <property type="match status" value="1"/>
</dbReference>
<evidence type="ECO:0000256" key="5">
    <source>
        <dbReference type="ARBA" id="ARBA00023136"/>
    </source>
</evidence>
<dbReference type="CDD" id="cd03384">
    <property type="entry name" value="PAP2_wunen"/>
    <property type="match status" value="1"/>
</dbReference>
<reference evidence="8" key="1">
    <citation type="submission" date="2025-08" db="UniProtKB">
        <authorList>
            <consortium name="Ensembl"/>
        </authorList>
    </citation>
    <scope>IDENTIFICATION</scope>
</reference>
<keyword evidence="5 6" id="KW-0472">Membrane</keyword>
<comment type="similarity">
    <text evidence="2">Belongs to the PA-phosphatase related phosphoesterase family.</text>
</comment>
<keyword evidence="9" id="KW-1185">Reference proteome</keyword>
<feature type="domain" description="Phosphatidic acid phosphatase type 2/haloperoxidase" evidence="7">
    <location>
        <begin position="153"/>
        <end position="294"/>
    </location>
</feature>
<reference evidence="8" key="2">
    <citation type="submission" date="2025-09" db="UniProtKB">
        <authorList>
            <consortium name="Ensembl"/>
        </authorList>
    </citation>
    <scope>IDENTIFICATION</scope>
</reference>
<dbReference type="SUPFAM" id="SSF48317">
    <property type="entry name" value="Acid phosphatase/Vanadium-dependent haloperoxidase"/>
    <property type="match status" value="1"/>
</dbReference>
<keyword evidence="4 6" id="KW-1133">Transmembrane helix</keyword>
<evidence type="ECO:0000256" key="1">
    <source>
        <dbReference type="ARBA" id="ARBA00004141"/>
    </source>
</evidence>
<feature type="transmembrane region" description="Helical" evidence="6">
    <location>
        <begin position="218"/>
        <end position="236"/>
    </location>
</feature>
<name>A0A8C4QPX4_EPTBU</name>
<feature type="transmembrane region" description="Helical" evidence="6">
    <location>
        <begin position="248"/>
        <end position="267"/>
    </location>
</feature>
<evidence type="ECO:0000256" key="4">
    <source>
        <dbReference type="ARBA" id="ARBA00022989"/>
    </source>
</evidence>
<dbReference type="GO" id="GO:0005886">
    <property type="term" value="C:plasma membrane"/>
    <property type="evidence" value="ECO:0007669"/>
    <property type="project" value="TreeGrafter"/>
</dbReference>
<dbReference type="GO" id="GO:0046839">
    <property type="term" value="P:phospholipid dephosphorylation"/>
    <property type="evidence" value="ECO:0007669"/>
    <property type="project" value="TreeGrafter"/>
</dbReference>
<dbReference type="GO" id="GO:0008195">
    <property type="term" value="F:phosphatidate phosphatase activity"/>
    <property type="evidence" value="ECO:0007669"/>
    <property type="project" value="TreeGrafter"/>
</dbReference>
<evidence type="ECO:0000256" key="6">
    <source>
        <dbReference type="SAM" id="Phobius"/>
    </source>
</evidence>
<dbReference type="Proteomes" id="UP000694388">
    <property type="component" value="Unplaced"/>
</dbReference>
<feature type="transmembrane region" description="Helical" evidence="6">
    <location>
        <begin position="147"/>
        <end position="166"/>
    </location>
</feature>
<keyword evidence="3 6" id="KW-0812">Transmembrane</keyword>
<evidence type="ECO:0000256" key="3">
    <source>
        <dbReference type="ARBA" id="ARBA00022692"/>
    </source>
</evidence>
<dbReference type="AlphaFoldDB" id="A0A8C4QPX4"/>
<dbReference type="Gene3D" id="1.20.144.10">
    <property type="entry name" value="Phosphatidic acid phosphatase type 2/haloperoxidase"/>
    <property type="match status" value="1"/>
</dbReference>
<organism evidence="8 9">
    <name type="scientific">Eptatretus burgeri</name>
    <name type="common">Inshore hagfish</name>
    <dbReference type="NCBI Taxonomy" id="7764"/>
    <lineage>
        <taxon>Eukaryota</taxon>
        <taxon>Metazoa</taxon>
        <taxon>Chordata</taxon>
        <taxon>Craniata</taxon>
        <taxon>Vertebrata</taxon>
        <taxon>Cyclostomata</taxon>
        <taxon>Myxini</taxon>
        <taxon>Myxiniformes</taxon>
        <taxon>Myxinidae</taxon>
        <taxon>Eptatretinae</taxon>
        <taxon>Eptatretus</taxon>
    </lineage>
</organism>
<comment type="subcellular location">
    <subcellularLocation>
        <location evidence="1">Membrane</location>
        <topology evidence="1">Multi-pass membrane protein</topology>
    </subcellularLocation>
</comment>
<feature type="transmembrane region" description="Helical" evidence="6">
    <location>
        <begin position="53"/>
        <end position="74"/>
    </location>
</feature>
<evidence type="ECO:0000259" key="7">
    <source>
        <dbReference type="SMART" id="SM00014"/>
    </source>
</evidence>
<dbReference type="GO" id="GO:0006644">
    <property type="term" value="P:phospholipid metabolic process"/>
    <property type="evidence" value="ECO:0007669"/>
    <property type="project" value="InterPro"/>
</dbReference>
<evidence type="ECO:0000256" key="2">
    <source>
        <dbReference type="ARBA" id="ARBA00008816"/>
    </source>
</evidence>
<dbReference type="InterPro" id="IPR000326">
    <property type="entry name" value="PAP2/HPO"/>
</dbReference>
<dbReference type="PANTHER" id="PTHR10165">
    <property type="entry name" value="LIPID PHOSPHATE PHOSPHATASE"/>
    <property type="match status" value="1"/>
</dbReference>
<protein>
    <submittedName>
        <fullName evidence="8">Phospholipid phosphatase 1a</fullName>
    </submittedName>
</protein>
<evidence type="ECO:0000313" key="9">
    <source>
        <dbReference type="Proteomes" id="UP000694388"/>
    </source>
</evidence>
<dbReference type="InterPro" id="IPR036938">
    <property type="entry name" value="PAP2/HPO_sf"/>
</dbReference>
<feature type="transmembrane region" description="Helical" evidence="6">
    <location>
        <begin position="279"/>
        <end position="298"/>
    </location>
</feature>
<accession>A0A8C4QPX4</accession>
<dbReference type="PANTHER" id="PTHR10165:SF103">
    <property type="entry name" value="PHOSPHOLIPID PHOSPHATASE HOMOLOG 1.2 HOMOLOG"/>
    <property type="match status" value="1"/>
</dbReference>
<dbReference type="GO" id="GO:0007165">
    <property type="term" value="P:signal transduction"/>
    <property type="evidence" value="ECO:0007669"/>
    <property type="project" value="TreeGrafter"/>
</dbReference>
<dbReference type="InterPro" id="IPR043216">
    <property type="entry name" value="PAP-like"/>
</dbReference>
<feature type="transmembrane region" description="Helical" evidence="6">
    <location>
        <begin position="105"/>
        <end position="126"/>
    </location>
</feature>
<sequence length="326" mass="36450">MKWNTELPVKTRRVARPRLGIVVLIVGGRDRQERRRSDNETDWGTIVEMIPRFVLLAFADVGCAFLVFLPVVVLNLSKIVPFERGFFCDDDSIKLPHKGDTISSGLLFALGLCIPIAAIICGEAAAMKFHQEHHNGALVRSSRQLYLALYLHLGAFLFGAAVSQSLTEVAKFAIGRLRPHFLDVCKPLNLTERCAGSYIPEALCTGDASRVADARKSFYSGHSSFSSYTMIFLALYLQVRMPWRGTRLLRPLLQFAAILGAFYVGLSRISDHKHHWSDVLTGFFQGTIVAMLVVFYVADFFRMSHKIEEPAHDGRRMDTVNAANSV</sequence>
<dbReference type="Ensembl" id="ENSEBUT00000018632.1">
    <property type="protein sequence ID" value="ENSEBUP00000018056.1"/>
    <property type="gene ID" value="ENSEBUG00000011276.1"/>
</dbReference>
<dbReference type="GeneTree" id="ENSGT00940000156730"/>